<sequence length="199" mass="22498">MALVIDLMRHGEPQGGMRYRGQLDDPLSELGWQQMRSATANVTPWQHIVSSTLTRCADFAKELSDNHAIPLQLDKQFTEIGFGDWEGKTASELEQHHKAAFYAFYDDPINNTPANAESLLAFQQRIQHAWQALVQSHSDTHILLVAHVGVIRVILTEILAMPLEAMFRIQVPYAAISRIVIYNEGPRLYPQLQFHAGKP</sequence>
<dbReference type="PANTHER" id="PTHR48100">
    <property type="entry name" value="BROAD-SPECIFICITY PHOSPHATASE YOR283W-RELATED"/>
    <property type="match status" value="1"/>
</dbReference>
<name>A0A1E3GSV8_9GAMM</name>
<dbReference type="Gene3D" id="3.40.50.1240">
    <property type="entry name" value="Phosphoglycerate mutase-like"/>
    <property type="match status" value="1"/>
</dbReference>
<evidence type="ECO:0000313" key="1">
    <source>
        <dbReference type="EMBL" id="ODN67148.1"/>
    </source>
</evidence>
<keyword evidence="2" id="KW-1185">Reference proteome</keyword>
<dbReference type="SMART" id="SM00855">
    <property type="entry name" value="PGAM"/>
    <property type="match status" value="1"/>
</dbReference>
<dbReference type="GO" id="GO:0043755">
    <property type="term" value="F:alpha-ribazole phosphatase activity"/>
    <property type="evidence" value="ECO:0007669"/>
    <property type="project" value="UniProtKB-EC"/>
</dbReference>
<gene>
    <name evidence="1" type="primary">cobC</name>
    <name evidence="1" type="ORF">A9E74_01220</name>
</gene>
<dbReference type="InterPro" id="IPR029033">
    <property type="entry name" value="His_PPase_superfam"/>
</dbReference>
<reference evidence="1 2" key="1">
    <citation type="submission" date="2016-07" db="EMBL/GenBank/DDBJ databases">
        <title>Draft Genome Sequence of Methylophaga muralis Bur 1.</title>
        <authorList>
            <person name="Vasilenko O.V."/>
            <person name="Doronina N.V."/>
            <person name="Shmareva M.N."/>
            <person name="Tarlachkov S.V."/>
            <person name="Mustakhimov I."/>
            <person name="Trotsenko Y.A."/>
        </authorList>
    </citation>
    <scope>NUCLEOTIDE SEQUENCE [LARGE SCALE GENOMIC DNA]</scope>
    <source>
        <strain evidence="1 2">Bur 1</strain>
    </source>
</reference>
<proteinExistence type="predicted"/>
<dbReference type="InterPro" id="IPR013078">
    <property type="entry name" value="His_Pase_superF_clade-1"/>
</dbReference>
<dbReference type="RefSeq" id="WP_069295707.1">
    <property type="nucleotide sequence ID" value="NZ_MCRI01000009.1"/>
</dbReference>
<dbReference type="Pfam" id="PF00300">
    <property type="entry name" value="His_Phos_1"/>
    <property type="match status" value="1"/>
</dbReference>
<keyword evidence="1" id="KW-0378">Hydrolase</keyword>
<comment type="caution">
    <text evidence="1">The sequence shown here is derived from an EMBL/GenBank/DDBJ whole genome shotgun (WGS) entry which is preliminary data.</text>
</comment>
<evidence type="ECO:0000313" key="2">
    <source>
        <dbReference type="Proteomes" id="UP000094379"/>
    </source>
</evidence>
<dbReference type="PATRIC" id="fig|291169.3.peg.1224"/>
<dbReference type="SUPFAM" id="SSF53254">
    <property type="entry name" value="Phosphoglycerate mutase-like"/>
    <property type="match status" value="1"/>
</dbReference>
<dbReference type="AlphaFoldDB" id="A0A1E3GSV8"/>
<dbReference type="PANTHER" id="PTHR48100:SF1">
    <property type="entry name" value="HISTIDINE PHOSPHATASE FAMILY PROTEIN-RELATED"/>
    <property type="match status" value="1"/>
</dbReference>
<dbReference type="STRING" id="291169.A9E74_01220"/>
<accession>A0A1E3GSV8</accession>
<dbReference type="CDD" id="cd07067">
    <property type="entry name" value="HP_PGM_like"/>
    <property type="match status" value="1"/>
</dbReference>
<dbReference type="EMBL" id="MCRI01000009">
    <property type="protein sequence ID" value="ODN67148.1"/>
    <property type="molecule type" value="Genomic_DNA"/>
</dbReference>
<protein>
    <submittedName>
        <fullName evidence="1">Alpha-ribazole phosphatase</fullName>
        <ecNumber evidence="1">3.1.3.73</ecNumber>
    </submittedName>
</protein>
<dbReference type="Proteomes" id="UP000094379">
    <property type="component" value="Unassembled WGS sequence"/>
</dbReference>
<dbReference type="PIRSF" id="PIRSF000709">
    <property type="entry name" value="6PFK_2-Ptase"/>
    <property type="match status" value="1"/>
</dbReference>
<dbReference type="EC" id="3.1.3.73" evidence="1"/>
<dbReference type="GO" id="GO:0005737">
    <property type="term" value="C:cytoplasm"/>
    <property type="evidence" value="ECO:0007669"/>
    <property type="project" value="TreeGrafter"/>
</dbReference>
<dbReference type="InterPro" id="IPR050275">
    <property type="entry name" value="PGM_Phosphatase"/>
</dbReference>
<organism evidence="1 2">
    <name type="scientific">Methylophaga muralis</name>
    <dbReference type="NCBI Taxonomy" id="291169"/>
    <lineage>
        <taxon>Bacteria</taxon>
        <taxon>Pseudomonadati</taxon>
        <taxon>Pseudomonadota</taxon>
        <taxon>Gammaproteobacteria</taxon>
        <taxon>Thiotrichales</taxon>
        <taxon>Piscirickettsiaceae</taxon>
        <taxon>Methylophaga</taxon>
    </lineage>
</organism>